<dbReference type="SUPFAM" id="SSF47005">
    <property type="entry name" value="Peripheral subunit-binding domain of 2-oxo acid dehydrogenase complex"/>
    <property type="match status" value="1"/>
</dbReference>
<dbReference type="EMBL" id="JABBWE010000018">
    <property type="protein sequence ID" value="KAG1796821.1"/>
    <property type="molecule type" value="Genomic_DNA"/>
</dbReference>
<protein>
    <submittedName>
        <fullName evidence="7">Pyruvate dehydrogenase X component</fullName>
    </submittedName>
</protein>
<feature type="compositionally biased region" description="Pro residues" evidence="4">
    <location>
        <begin position="138"/>
        <end position="149"/>
    </location>
</feature>
<dbReference type="FunFam" id="2.40.50.100:FF:000010">
    <property type="entry name" value="Acetyltransferase component of pyruvate dehydrogenase complex"/>
    <property type="match status" value="1"/>
</dbReference>
<dbReference type="InterPro" id="IPR045257">
    <property type="entry name" value="E2/Pdx1"/>
</dbReference>
<comment type="similarity">
    <text evidence="1">Belongs to the 2-oxoacid dehydrogenase family.</text>
</comment>
<dbReference type="PANTHER" id="PTHR23151:SF82">
    <property type="entry name" value="PYRUVATE DEHYDROGENASE COMPLEX PROTEIN X COMPONENT, MITOCHONDRIAL"/>
    <property type="match status" value="1"/>
</dbReference>
<dbReference type="Pfam" id="PF00364">
    <property type="entry name" value="Biotin_lipoyl"/>
    <property type="match status" value="1"/>
</dbReference>
<dbReference type="Gene3D" id="4.10.320.10">
    <property type="entry name" value="E3-binding domain"/>
    <property type="match status" value="1"/>
</dbReference>
<keyword evidence="7" id="KW-0670">Pyruvate</keyword>
<evidence type="ECO:0000256" key="3">
    <source>
        <dbReference type="ARBA" id="ARBA00022946"/>
    </source>
</evidence>
<keyword evidence="3" id="KW-0809">Transit peptide</keyword>
<dbReference type="InterPro" id="IPR003016">
    <property type="entry name" value="2-oxoA_DH_lipoyl-BS"/>
</dbReference>
<dbReference type="InterPro" id="IPR011053">
    <property type="entry name" value="Single_hybrid_motif"/>
</dbReference>
<keyword evidence="8" id="KW-1185">Reference proteome</keyword>
<feature type="domain" description="Lipoyl-binding" evidence="5">
    <location>
        <begin position="32"/>
        <end position="108"/>
    </location>
</feature>
<dbReference type="PANTHER" id="PTHR23151">
    <property type="entry name" value="DIHYDROLIPOAMIDE ACETYL/SUCCINYL-TRANSFERASE-RELATED"/>
    <property type="match status" value="1"/>
</dbReference>
<reference evidence="7" key="1">
    <citation type="journal article" date="2020" name="New Phytol.">
        <title>Comparative genomics reveals dynamic genome evolution in host specialist ectomycorrhizal fungi.</title>
        <authorList>
            <person name="Lofgren L.A."/>
            <person name="Nguyen N.H."/>
            <person name="Vilgalys R."/>
            <person name="Ruytinx J."/>
            <person name="Liao H.L."/>
            <person name="Branco S."/>
            <person name="Kuo A."/>
            <person name="LaButti K."/>
            <person name="Lipzen A."/>
            <person name="Andreopoulos W."/>
            <person name="Pangilinan J."/>
            <person name="Riley R."/>
            <person name="Hundley H."/>
            <person name="Na H."/>
            <person name="Barry K."/>
            <person name="Grigoriev I.V."/>
            <person name="Stajich J.E."/>
            <person name="Kennedy P.G."/>
        </authorList>
    </citation>
    <scope>NUCLEOTIDE SEQUENCE</scope>
    <source>
        <strain evidence="7">S12</strain>
    </source>
</reference>
<dbReference type="InterPro" id="IPR004167">
    <property type="entry name" value="PSBD"/>
</dbReference>
<keyword evidence="2" id="KW-0450">Lipoyl</keyword>
<dbReference type="InterPro" id="IPR000089">
    <property type="entry name" value="Biotin_lipoyl"/>
</dbReference>
<dbReference type="PROSITE" id="PS00189">
    <property type="entry name" value="LIPOYL"/>
    <property type="match status" value="1"/>
</dbReference>
<evidence type="ECO:0000259" key="5">
    <source>
        <dbReference type="PROSITE" id="PS50968"/>
    </source>
</evidence>
<evidence type="ECO:0000313" key="7">
    <source>
        <dbReference type="EMBL" id="KAG1796821.1"/>
    </source>
</evidence>
<dbReference type="InterPro" id="IPR036625">
    <property type="entry name" value="E3-bd_dom_sf"/>
</dbReference>
<dbReference type="OrthoDB" id="537444at2759"/>
<dbReference type="PROSITE" id="PS50968">
    <property type="entry name" value="BIOTINYL_LIPOYL"/>
    <property type="match status" value="1"/>
</dbReference>
<dbReference type="Gene3D" id="2.40.50.100">
    <property type="match status" value="1"/>
</dbReference>
<dbReference type="GO" id="GO:0004742">
    <property type="term" value="F:dihydrolipoyllysine-residue acetyltransferase activity"/>
    <property type="evidence" value="ECO:0007669"/>
    <property type="project" value="TreeGrafter"/>
</dbReference>
<feature type="region of interest" description="Disordered" evidence="4">
    <location>
        <begin position="114"/>
        <end position="162"/>
    </location>
</feature>
<organism evidence="7 8">
    <name type="scientific">Suillus plorans</name>
    <dbReference type="NCBI Taxonomy" id="116603"/>
    <lineage>
        <taxon>Eukaryota</taxon>
        <taxon>Fungi</taxon>
        <taxon>Dikarya</taxon>
        <taxon>Basidiomycota</taxon>
        <taxon>Agaricomycotina</taxon>
        <taxon>Agaricomycetes</taxon>
        <taxon>Agaricomycetidae</taxon>
        <taxon>Boletales</taxon>
        <taxon>Suillineae</taxon>
        <taxon>Suillaceae</taxon>
        <taxon>Suillus</taxon>
    </lineage>
</organism>
<accession>A0A9P7DK64</accession>
<gene>
    <name evidence="7" type="ORF">HD556DRAFT_1359962</name>
</gene>
<evidence type="ECO:0000256" key="4">
    <source>
        <dbReference type="SAM" id="MobiDB-lite"/>
    </source>
</evidence>
<evidence type="ECO:0000259" key="6">
    <source>
        <dbReference type="PROSITE" id="PS51826"/>
    </source>
</evidence>
<evidence type="ECO:0000256" key="1">
    <source>
        <dbReference type="ARBA" id="ARBA00007317"/>
    </source>
</evidence>
<name>A0A9P7DK64_9AGAM</name>
<evidence type="ECO:0000256" key="2">
    <source>
        <dbReference type="ARBA" id="ARBA00022823"/>
    </source>
</evidence>
<comment type="caution">
    <text evidence="7">The sequence shown here is derived from an EMBL/GenBank/DDBJ whole genome shotgun (WGS) entry which is preliminary data.</text>
</comment>
<dbReference type="GeneID" id="64596361"/>
<dbReference type="PROSITE" id="PS51826">
    <property type="entry name" value="PSBD"/>
    <property type="match status" value="1"/>
</dbReference>
<dbReference type="Proteomes" id="UP000719766">
    <property type="component" value="Unassembled WGS sequence"/>
</dbReference>
<dbReference type="AlphaFoldDB" id="A0A9P7DK64"/>
<dbReference type="GO" id="GO:0045254">
    <property type="term" value="C:pyruvate dehydrogenase complex"/>
    <property type="evidence" value="ECO:0007669"/>
    <property type="project" value="InterPro"/>
</dbReference>
<evidence type="ECO:0000313" key="8">
    <source>
        <dbReference type="Proteomes" id="UP000719766"/>
    </source>
</evidence>
<sequence>MMRPARQALSLARSLSRAQRRALHQTKARYAITNLEMPAMSPTMTEGGISSWKKREGESFSAGDVLLEIETDKATIDVEAQEDGILGKIIAQDGSKNVQVGKVIALLAEEGDDISNLEAPKEESKPAPSPQPETQAAAPPPPAPAPAPQPTASKASHHPKHSKHLMPSVIRLLIEGNVADAEAIPGTGVRGMLTKGDVLAYLGRASSPTGTFKEAKKEVSEPKRVEEVKPLDGAAIRQLIVSGLAAKMKLAPTPTTPATFDDIIADYLPPSRSSPKAAPIPFSSTKVQDSSAEYFDGLL</sequence>
<dbReference type="SUPFAM" id="SSF51230">
    <property type="entry name" value="Single hybrid motif"/>
    <property type="match status" value="1"/>
</dbReference>
<feature type="domain" description="Peripheral subunit-binding (PSBD)" evidence="6">
    <location>
        <begin position="164"/>
        <end position="202"/>
    </location>
</feature>
<dbReference type="RefSeq" id="XP_041162178.1">
    <property type="nucleotide sequence ID" value="XM_041302597.1"/>
</dbReference>
<dbReference type="GO" id="GO:0006086">
    <property type="term" value="P:pyruvate decarboxylation to acetyl-CoA"/>
    <property type="evidence" value="ECO:0007669"/>
    <property type="project" value="InterPro"/>
</dbReference>
<proteinExistence type="inferred from homology"/>
<dbReference type="CDD" id="cd06849">
    <property type="entry name" value="lipoyl_domain"/>
    <property type="match status" value="1"/>
</dbReference>